<dbReference type="Proteomes" id="UP000738349">
    <property type="component" value="Unassembled WGS sequence"/>
</dbReference>
<dbReference type="EMBL" id="JAGMUV010000019">
    <property type="protein sequence ID" value="KAH7127661.1"/>
    <property type="molecule type" value="Genomic_DNA"/>
</dbReference>
<keyword evidence="4" id="KW-1185">Reference proteome</keyword>
<dbReference type="Pfam" id="PF12796">
    <property type="entry name" value="Ank_2"/>
    <property type="match status" value="1"/>
</dbReference>
<protein>
    <submittedName>
        <fullName evidence="3">Ankyrin repeat-containing domain protein</fullName>
    </submittedName>
</protein>
<gene>
    <name evidence="3" type="ORF">EDB81DRAFT_908040</name>
</gene>
<keyword evidence="1" id="KW-0677">Repeat</keyword>
<comment type="caution">
    <text evidence="3">The sequence shown here is derived from an EMBL/GenBank/DDBJ whole genome shotgun (WGS) entry which is preliminary data.</text>
</comment>
<dbReference type="PANTHER" id="PTHR24189:SF50">
    <property type="entry name" value="ANKYRIN REPEAT AND SOCS BOX PROTEIN 2"/>
    <property type="match status" value="1"/>
</dbReference>
<sequence length="597" mass="66459">MEAAPSLSQTCKSGDLERVEAILKDQTARQGTDDGWQEELDDCLYDAIVSSRRPIVGALLTHGAKLTDGSFAMLLNRQDIRVFEELVNHGFDVNTRDYMGQPPLRLAVQNPVLVQWLLDHGAQPDLPNDRGVTPLGTCAIHKVSPEIEQTIDLLLASGADLSKEKRILHVAIRPTAYGGVAMLKHLLSRGADPSYEDPGTGTPLHYAASLGMKEEAKVLAETEGVDVGAVVDGCTAADVARSRGTKHWQYYTKTCTCSRNSTFDNSIFSPIIISISRLGDSDNMTSLKSLVGIATDQDGIQTGRDPSFSLVSDNIFRRVDPNEEYAHCDRACAPRVNTDGSPEQAAFKRMIATHDGFTTPKLNVRDMTLPNGNMENFMTNEVPKAQQIVWQIPKGTDINTAVSRSFADSRKGFSLGTMGLCGCTSVWIISRSGVYASHFWESISFSPDDIWRRVKSETNTQVFQRTVIQPMKDGETNDKGRKMQDKVDQGILGNDDSVRAYIVHPERSCYANNPNAYRTKWDLIKTTVGEIIPALDPATHDDRWKEPIYQRKDRDDEALFTTSSGRVLFKYDSNHQGRKKATLWVESREEPWHDDEW</sequence>
<dbReference type="InterPro" id="IPR050745">
    <property type="entry name" value="Multifunctional_regulatory"/>
</dbReference>
<accession>A0A9P9E0A9</accession>
<dbReference type="PANTHER" id="PTHR24189">
    <property type="entry name" value="MYOTROPHIN"/>
    <property type="match status" value="1"/>
</dbReference>
<evidence type="ECO:0000256" key="2">
    <source>
        <dbReference type="ARBA" id="ARBA00023043"/>
    </source>
</evidence>
<organism evidence="3 4">
    <name type="scientific">Dactylonectria macrodidyma</name>
    <dbReference type="NCBI Taxonomy" id="307937"/>
    <lineage>
        <taxon>Eukaryota</taxon>
        <taxon>Fungi</taxon>
        <taxon>Dikarya</taxon>
        <taxon>Ascomycota</taxon>
        <taxon>Pezizomycotina</taxon>
        <taxon>Sordariomycetes</taxon>
        <taxon>Hypocreomycetidae</taxon>
        <taxon>Hypocreales</taxon>
        <taxon>Nectriaceae</taxon>
        <taxon>Dactylonectria</taxon>
    </lineage>
</organism>
<dbReference type="InterPro" id="IPR002110">
    <property type="entry name" value="Ankyrin_rpt"/>
</dbReference>
<name>A0A9P9E0A9_9HYPO</name>
<evidence type="ECO:0000313" key="4">
    <source>
        <dbReference type="Proteomes" id="UP000738349"/>
    </source>
</evidence>
<proteinExistence type="predicted"/>
<dbReference type="AlphaFoldDB" id="A0A9P9E0A9"/>
<dbReference type="OrthoDB" id="3886018at2759"/>
<dbReference type="InterPro" id="IPR036770">
    <property type="entry name" value="Ankyrin_rpt-contain_sf"/>
</dbReference>
<evidence type="ECO:0000313" key="3">
    <source>
        <dbReference type="EMBL" id="KAH7127661.1"/>
    </source>
</evidence>
<dbReference type="SUPFAM" id="SSF48403">
    <property type="entry name" value="Ankyrin repeat"/>
    <property type="match status" value="1"/>
</dbReference>
<reference evidence="3" key="1">
    <citation type="journal article" date="2021" name="Nat. Commun.">
        <title>Genetic determinants of endophytism in the Arabidopsis root mycobiome.</title>
        <authorList>
            <person name="Mesny F."/>
            <person name="Miyauchi S."/>
            <person name="Thiergart T."/>
            <person name="Pickel B."/>
            <person name="Atanasova L."/>
            <person name="Karlsson M."/>
            <person name="Huettel B."/>
            <person name="Barry K.W."/>
            <person name="Haridas S."/>
            <person name="Chen C."/>
            <person name="Bauer D."/>
            <person name="Andreopoulos W."/>
            <person name="Pangilinan J."/>
            <person name="LaButti K."/>
            <person name="Riley R."/>
            <person name="Lipzen A."/>
            <person name="Clum A."/>
            <person name="Drula E."/>
            <person name="Henrissat B."/>
            <person name="Kohler A."/>
            <person name="Grigoriev I.V."/>
            <person name="Martin F.M."/>
            <person name="Hacquard S."/>
        </authorList>
    </citation>
    <scope>NUCLEOTIDE SEQUENCE</scope>
    <source>
        <strain evidence="3">MPI-CAGE-AT-0147</strain>
    </source>
</reference>
<evidence type="ECO:0000256" key="1">
    <source>
        <dbReference type="ARBA" id="ARBA00022737"/>
    </source>
</evidence>
<dbReference type="Gene3D" id="1.25.40.20">
    <property type="entry name" value="Ankyrin repeat-containing domain"/>
    <property type="match status" value="1"/>
</dbReference>
<keyword evidence="2" id="KW-0040">ANK repeat</keyword>
<dbReference type="SMART" id="SM00248">
    <property type="entry name" value="ANK"/>
    <property type="match status" value="4"/>
</dbReference>